<comment type="caution">
    <text evidence="2">The sequence shown here is derived from an EMBL/GenBank/DDBJ whole genome shotgun (WGS) entry which is preliminary data.</text>
</comment>
<evidence type="ECO:0000313" key="3">
    <source>
        <dbReference type="Proteomes" id="UP001198242"/>
    </source>
</evidence>
<accession>A0AAE3E009</accession>
<dbReference type="Proteomes" id="UP001198242">
    <property type="component" value="Unassembled WGS sequence"/>
</dbReference>
<keyword evidence="3" id="KW-1185">Reference proteome</keyword>
<evidence type="ECO:0000259" key="1">
    <source>
        <dbReference type="Pfam" id="PF20076"/>
    </source>
</evidence>
<proteinExistence type="predicted"/>
<gene>
    <name evidence="2" type="ORF">LKE05_09670</name>
</gene>
<dbReference type="InterPro" id="IPR045525">
    <property type="entry name" value="DUF6472"/>
</dbReference>
<feature type="domain" description="DUF6472" evidence="1">
    <location>
        <begin position="2"/>
        <end position="57"/>
    </location>
</feature>
<reference evidence="2 3" key="1">
    <citation type="submission" date="2021-10" db="EMBL/GenBank/DDBJ databases">
        <title>Anaerobic single-cell dispensing facilitates the cultivation of human gut bacteria.</title>
        <authorList>
            <person name="Afrizal A."/>
        </authorList>
    </citation>
    <scope>NUCLEOTIDE SEQUENCE [LARGE SCALE GENOMIC DNA]</scope>
    <source>
        <strain evidence="2 3">CLA-AA-H232</strain>
    </source>
</reference>
<dbReference type="EMBL" id="JAJEQM010000013">
    <property type="protein sequence ID" value="MCC2211054.1"/>
    <property type="molecule type" value="Genomic_DNA"/>
</dbReference>
<sequence>MKTNCEFCMNYYYDDEYECYCCAINLDEDEMYRFTMGNNDNCHYFRMGDDYTIVRKQN</sequence>
<protein>
    <submittedName>
        <fullName evidence="2">DUF6472 family protein</fullName>
    </submittedName>
</protein>
<dbReference type="RefSeq" id="WP_022230376.1">
    <property type="nucleotide sequence ID" value="NZ_JAJEQM010000013.1"/>
</dbReference>
<dbReference type="AlphaFoldDB" id="A0AAE3E009"/>
<evidence type="ECO:0000313" key="2">
    <source>
        <dbReference type="EMBL" id="MCC2211054.1"/>
    </source>
</evidence>
<name>A0AAE3E009_9FIRM</name>
<organism evidence="2 3">
    <name type="scientific">Hominilimicola fabiformis</name>
    <dbReference type="NCBI Taxonomy" id="2885356"/>
    <lineage>
        <taxon>Bacteria</taxon>
        <taxon>Bacillati</taxon>
        <taxon>Bacillota</taxon>
        <taxon>Clostridia</taxon>
        <taxon>Eubacteriales</taxon>
        <taxon>Oscillospiraceae</taxon>
        <taxon>Hominilimicola</taxon>
    </lineage>
</organism>
<dbReference type="Pfam" id="PF20076">
    <property type="entry name" value="DUF6472"/>
    <property type="match status" value="1"/>
</dbReference>